<sequence>MKFEKDFSIALVQRRSSFWKSIETILITLLLLLLIYLKNPNDPFSIMGPVPWIIFAPVFCSLFYGAAYGMSSLILILLFIIFQLPKEIFYDLRIREYIIGITGLTALASVFSSYWISRIRHVEHLNHYVREHLENLSRDYFLLRISHENIEQAYIVKPLSFREAFSQIKQYIIRNDCEINEENGQFLLGIFSQYCSINNAAFCLYNEKNKDIQAVAFLGKEFPISPNDPLVKNAIDNKVSTYLAISRLTEEDDTDFLAVIPLFNDERDTIGFVIIKDMPFWSLTHDNLEVLSVFAAYFAMQWSIIREISPLLKDFPDFSPDFLSELRSVIQLKKYSNVDSSLSYFLVPPGVQQQNIVYLIERQKRALDCFCVLTIKQVQFIVVLMPLTSMEGIFGYKKRMTDLFKSELGVELNKQDVLFRYHQIRGQSESDHLINLIEEATHAIT</sequence>
<dbReference type="InterPro" id="IPR029016">
    <property type="entry name" value="GAF-like_dom_sf"/>
</dbReference>
<evidence type="ECO:0000256" key="1">
    <source>
        <dbReference type="SAM" id="Phobius"/>
    </source>
</evidence>
<dbReference type="InterPro" id="IPR031583">
    <property type="entry name" value="PelD_GGDEF"/>
</dbReference>
<keyword evidence="1" id="KW-0472">Membrane</keyword>
<dbReference type="Gene3D" id="3.30.70.2880">
    <property type="match status" value="1"/>
</dbReference>
<feature type="transmembrane region" description="Helical" evidence="1">
    <location>
        <begin position="94"/>
        <end position="116"/>
    </location>
</feature>
<gene>
    <name evidence="3" type="ORF">Lspi_2317</name>
</gene>
<evidence type="ECO:0000313" key="3">
    <source>
        <dbReference type="EMBL" id="KTD61687.1"/>
    </source>
</evidence>
<keyword evidence="4" id="KW-1185">Reference proteome</keyword>
<evidence type="ECO:0000259" key="2">
    <source>
        <dbReference type="Pfam" id="PF16963"/>
    </source>
</evidence>
<name>A0A0W0YXU0_LEGSP</name>
<evidence type="ECO:0000313" key="4">
    <source>
        <dbReference type="Proteomes" id="UP000054877"/>
    </source>
</evidence>
<proteinExistence type="predicted"/>
<dbReference type="OrthoDB" id="5442761at2"/>
<organism evidence="3 4">
    <name type="scientific">Legionella spiritensis</name>
    <dbReference type="NCBI Taxonomy" id="452"/>
    <lineage>
        <taxon>Bacteria</taxon>
        <taxon>Pseudomonadati</taxon>
        <taxon>Pseudomonadota</taxon>
        <taxon>Gammaproteobacteria</taxon>
        <taxon>Legionellales</taxon>
        <taxon>Legionellaceae</taxon>
        <taxon>Legionella</taxon>
    </lineage>
</organism>
<feature type="domain" description="PelD GGDEF" evidence="2">
    <location>
        <begin position="316"/>
        <end position="439"/>
    </location>
</feature>
<feature type="transmembrane region" description="Helical" evidence="1">
    <location>
        <begin position="21"/>
        <end position="37"/>
    </location>
</feature>
<accession>A0A0W0YXU0</accession>
<dbReference type="STRING" id="452.Lspi_2317"/>
<protein>
    <recommendedName>
        <fullName evidence="2">PelD GGDEF domain-containing protein</fullName>
    </recommendedName>
</protein>
<dbReference type="PATRIC" id="fig|452.5.peg.2556"/>
<dbReference type="AlphaFoldDB" id="A0A0W0YXU0"/>
<dbReference type="EMBL" id="LNYX01000031">
    <property type="protein sequence ID" value="KTD61687.1"/>
    <property type="molecule type" value="Genomic_DNA"/>
</dbReference>
<dbReference type="RefSeq" id="WP_058484221.1">
    <property type="nucleotide sequence ID" value="NZ_CAAAII010000001.1"/>
</dbReference>
<dbReference type="InterPro" id="IPR038367">
    <property type="entry name" value="PelD_GGDEF_sf"/>
</dbReference>
<comment type="caution">
    <text evidence="3">The sequence shown here is derived from an EMBL/GenBank/DDBJ whole genome shotgun (WGS) entry which is preliminary data.</text>
</comment>
<dbReference type="Pfam" id="PF16963">
    <property type="entry name" value="PelD_GGDEF"/>
    <property type="match status" value="1"/>
</dbReference>
<reference evidence="3 4" key="1">
    <citation type="submission" date="2015-11" db="EMBL/GenBank/DDBJ databases">
        <title>Genomic analysis of 38 Legionella species identifies large and diverse effector repertoires.</title>
        <authorList>
            <person name="Burstein D."/>
            <person name="Amaro F."/>
            <person name="Zusman T."/>
            <person name="Lifshitz Z."/>
            <person name="Cohen O."/>
            <person name="Gilbert J.A."/>
            <person name="Pupko T."/>
            <person name="Shuman H.A."/>
            <person name="Segal G."/>
        </authorList>
    </citation>
    <scope>NUCLEOTIDE SEQUENCE [LARGE SCALE GENOMIC DNA]</scope>
    <source>
        <strain evidence="3 4">Mt.St.Helens-9</strain>
    </source>
</reference>
<dbReference type="Proteomes" id="UP000054877">
    <property type="component" value="Unassembled WGS sequence"/>
</dbReference>
<dbReference type="Gene3D" id="3.30.450.40">
    <property type="match status" value="1"/>
</dbReference>
<keyword evidence="1" id="KW-0812">Transmembrane</keyword>
<feature type="transmembrane region" description="Helical" evidence="1">
    <location>
        <begin position="49"/>
        <end position="82"/>
    </location>
</feature>
<keyword evidence="1" id="KW-1133">Transmembrane helix</keyword>